<evidence type="ECO:0000256" key="3">
    <source>
        <dbReference type="ARBA" id="ARBA00022679"/>
    </source>
</evidence>
<keyword evidence="6" id="KW-1185">Reference proteome</keyword>
<dbReference type="EMBL" id="JAROCB010000001">
    <property type="protein sequence ID" value="MDN4596179.1"/>
    <property type="molecule type" value="Genomic_DNA"/>
</dbReference>
<dbReference type="PANTHER" id="PTHR44942:SF4">
    <property type="entry name" value="METHYLTRANSFERASE TYPE 11 DOMAIN-CONTAINING PROTEIN"/>
    <property type="match status" value="1"/>
</dbReference>
<dbReference type="GO" id="GO:0032259">
    <property type="term" value="P:methylation"/>
    <property type="evidence" value="ECO:0007669"/>
    <property type="project" value="UniProtKB-KW"/>
</dbReference>
<organism evidence="5 6">
    <name type="scientific">Leifsonia virtsii</name>
    <dbReference type="NCBI Taxonomy" id="3035915"/>
    <lineage>
        <taxon>Bacteria</taxon>
        <taxon>Bacillati</taxon>
        <taxon>Actinomycetota</taxon>
        <taxon>Actinomycetes</taxon>
        <taxon>Micrococcales</taxon>
        <taxon>Microbacteriaceae</taxon>
        <taxon>Leifsonia</taxon>
    </lineage>
</organism>
<reference evidence="5" key="1">
    <citation type="submission" date="2023-03" db="EMBL/GenBank/DDBJ databases">
        <title>MT1 and MT2 Draft Genomes of Novel Species.</title>
        <authorList>
            <person name="Venkateswaran K."/>
        </authorList>
    </citation>
    <scope>NUCLEOTIDE SEQUENCE</scope>
    <source>
        <strain evidence="5">F6_8S_P_1A</strain>
    </source>
</reference>
<comment type="similarity">
    <text evidence="1">Belongs to the methyltransferase superfamily.</text>
</comment>
<dbReference type="SUPFAM" id="SSF53335">
    <property type="entry name" value="S-adenosyl-L-methionine-dependent methyltransferases"/>
    <property type="match status" value="1"/>
</dbReference>
<comment type="caution">
    <text evidence="5">The sequence shown here is derived from an EMBL/GenBank/DDBJ whole genome shotgun (WGS) entry which is preliminary data.</text>
</comment>
<name>A0ABT8ITN4_9MICO</name>
<keyword evidence="3" id="KW-0808">Transferase</keyword>
<feature type="domain" description="Methyltransferase type 11" evidence="4">
    <location>
        <begin position="42"/>
        <end position="131"/>
    </location>
</feature>
<evidence type="ECO:0000256" key="1">
    <source>
        <dbReference type="ARBA" id="ARBA00008361"/>
    </source>
</evidence>
<dbReference type="InterPro" id="IPR013216">
    <property type="entry name" value="Methyltransf_11"/>
</dbReference>
<dbReference type="Gene3D" id="3.40.50.150">
    <property type="entry name" value="Vaccinia Virus protein VP39"/>
    <property type="match status" value="1"/>
</dbReference>
<dbReference type="InterPro" id="IPR029063">
    <property type="entry name" value="SAM-dependent_MTases_sf"/>
</dbReference>
<gene>
    <name evidence="5" type="ORF">P5G59_03405</name>
</gene>
<proteinExistence type="inferred from homology"/>
<evidence type="ECO:0000256" key="2">
    <source>
        <dbReference type="ARBA" id="ARBA00022603"/>
    </source>
</evidence>
<dbReference type="PANTHER" id="PTHR44942">
    <property type="entry name" value="METHYLTRANSF_11 DOMAIN-CONTAINING PROTEIN"/>
    <property type="match status" value="1"/>
</dbReference>
<evidence type="ECO:0000259" key="4">
    <source>
        <dbReference type="Pfam" id="PF08241"/>
    </source>
</evidence>
<dbReference type="Pfam" id="PF08241">
    <property type="entry name" value="Methyltransf_11"/>
    <property type="match status" value="1"/>
</dbReference>
<dbReference type="CDD" id="cd02440">
    <property type="entry name" value="AdoMet_MTases"/>
    <property type="match status" value="1"/>
</dbReference>
<evidence type="ECO:0000313" key="6">
    <source>
        <dbReference type="Proteomes" id="UP001174210"/>
    </source>
</evidence>
<dbReference type="InterPro" id="IPR051052">
    <property type="entry name" value="Diverse_substrate_MTase"/>
</dbReference>
<evidence type="ECO:0000313" key="5">
    <source>
        <dbReference type="EMBL" id="MDN4596179.1"/>
    </source>
</evidence>
<dbReference type="GO" id="GO:0008168">
    <property type="term" value="F:methyltransferase activity"/>
    <property type="evidence" value="ECO:0007669"/>
    <property type="project" value="UniProtKB-KW"/>
</dbReference>
<dbReference type="RefSeq" id="WP_301216003.1">
    <property type="nucleotide sequence ID" value="NZ_JAROCB010000001.1"/>
</dbReference>
<protein>
    <submittedName>
        <fullName evidence="5">Class I SAM-dependent methyltransferase</fullName>
    </submittedName>
</protein>
<keyword evidence="2 5" id="KW-0489">Methyltransferase</keyword>
<dbReference type="Proteomes" id="UP001174210">
    <property type="component" value="Unassembled WGS sequence"/>
</dbReference>
<sequence length="246" mass="26409">MPDPMHFDRLADVYDRARPPYPDALWRRLGDLGLLVPGRRAVDLGAGSGQATRVLVEAGLDVVAVEPGPALAARLRRAVPAAGVIEATAEAAPLVAASFDLATAATAVHWFDLGVVLPRLHRALVPGGRLAVWRNVFGDMEAPQTPFRERVAQIVAQRDAPPRPGPGESETATWTGALSVGGWFAASHVEEFRWRITLDAEDVRGLFTTFSDWTPEEASQAAAAVRDLGGAVTEHYVTPLIVLDRT</sequence>
<accession>A0ABT8ITN4</accession>